<dbReference type="PANTHER" id="PTHR30290">
    <property type="entry name" value="PERIPLASMIC BINDING COMPONENT OF ABC TRANSPORTER"/>
    <property type="match status" value="1"/>
</dbReference>
<evidence type="ECO:0000313" key="5">
    <source>
        <dbReference type="EMBL" id="MFC6889997.1"/>
    </source>
</evidence>
<dbReference type="CDD" id="cd00995">
    <property type="entry name" value="PBP2_NikA_DppA_OppA_like"/>
    <property type="match status" value="1"/>
</dbReference>
<dbReference type="InterPro" id="IPR000914">
    <property type="entry name" value="SBP_5_dom"/>
</dbReference>
<protein>
    <submittedName>
        <fullName evidence="5">ABC transporter substrate-binding protein</fullName>
    </submittedName>
</protein>
<dbReference type="Proteomes" id="UP001596333">
    <property type="component" value="Unassembled WGS sequence"/>
</dbReference>
<organism evidence="5 6">
    <name type="scientific">Halorubrum trueperi</name>
    <dbReference type="NCBI Taxonomy" id="2004704"/>
    <lineage>
        <taxon>Archaea</taxon>
        <taxon>Methanobacteriati</taxon>
        <taxon>Methanobacteriota</taxon>
        <taxon>Stenosarchaea group</taxon>
        <taxon>Halobacteria</taxon>
        <taxon>Halobacteriales</taxon>
        <taxon>Haloferacaceae</taxon>
        <taxon>Halorubrum</taxon>
    </lineage>
</organism>
<dbReference type="PROSITE" id="PS51257">
    <property type="entry name" value="PROKAR_LIPOPROTEIN"/>
    <property type="match status" value="1"/>
</dbReference>
<evidence type="ECO:0000256" key="2">
    <source>
        <dbReference type="ARBA" id="ARBA00022448"/>
    </source>
</evidence>
<dbReference type="RefSeq" id="WP_379769399.1">
    <property type="nucleotide sequence ID" value="NZ_JBHSXI010000015.1"/>
</dbReference>
<dbReference type="SUPFAM" id="SSF53850">
    <property type="entry name" value="Periplasmic binding protein-like II"/>
    <property type="match status" value="2"/>
</dbReference>
<dbReference type="InterPro" id="IPR039424">
    <property type="entry name" value="SBP_5"/>
</dbReference>
<accession>A0ABD5UKP3</accession>
<evidence type="ECO:0000313" key="6">
    <source>
        <dbReference type="Proteomes" id="UP001596333"/>
    </source>
</evidence>
<keyword evidence="2" id="KW-0813">Transport</keyword>
<keyword evidence="6" id="KW-1185">Reference proteome</keyword>
<dbReference type="Pfam" id="PF00496">
    <property type="entry name" value="SBP_bac_5"/>
    <property type="match status" value="1"/>
</dbReference>
<gene>
    <name evidence="5" type="ORF">ACFQEY_13395</name>
</gene>
<dbReference type="PANTHER" id="PTHR30290:SF9">
    <property type="entry name" value="OLIGOPEPTIDE-BINDING PROTEIN APPA"/>
    <property type="match status" value="1"/>
</dbReference>
<sequence length="547" mass="61387">MHNRRAFIKTATGVAAGTSLAGCTSTFGGDELENHEPVGPFELPIPNRSANPANVDAFNLIADQLGEIGIQIDLNTMEVAAWVEALLSDPQDSVVNRWSRTGSPDRIDPFVFLNENLHSQGIGEGTLNHAYYSDDEMDQMIEDSNVETDEEARRELVNDIQEKFGEDVPYIMSEFENVLGVANNEWEGWEAFPGTELLHNRISLTEISPTTDASRVVKAQTQTVDRLNWGNFSDSSIHSQVNVAFDSLVQLWYDGSPQPALATEWEWSDDTTLEVTLRDDITFHDGEPITAEDVKFTYEIVDEWAHGQYQSLVQQISEIEAVDEQTVRFNLEDPAAYLVRVTLSQVTIAPKHVWEDVDDPAQVSDPDYTGSGPLKVTEFGSEQIRYEVHDDYYRDYDFDEYVVQVYGAESAAIGDVESGTATFYQSPGPTEFTRLQEVDSVTTIEQPTVSLQAFCMNNSVEPFDDRTLRQACAHAIDQEAIVQTAYQNFRVPAVGQTFIAPINEDWRHPDPVTYEGGAEEARSILEDTGYVWNDDEQLMRPSEETEE</sequence>
<feature type="domain" description="Solute-binding protein family 5" evidence="4">
    <location>
        <begin position="257"/>
        <end position="537"/>
    </location>
</feature>
<comment type="caution">
    <text evidence="5">The sequence shown here is derived from an EMBL/GenBank/DDBJ whole genome shotgun (WGS) entry which is preliminary data.</text>
</comment>
<dbReference type="EMBL" id="JBHSXI010000015">
    <property type="protein sequence ID" value="MFC6889997.1"/>
    <property type="molecule type" value="Genomic_DNA"/>
</dbReference>
<dbReference type="Gene3D" id="3.40.190.10">
    <property type="entry name" value="Periplasmic binding protein-like II"/>
    <property type="match status" value="1"/>
</dbReference>
<reference evidence="5 6" key="1">
    <citation type="journal article" date="2019" name="Int. J. Syst. Evol. Microbiol.">
        <title>The Global Catalogue of Microorganisms (GCM) 10K type strain sequencing project: providing services to taxonomists for standard genome sequencing and annotation.</title>
        <authorList>
            <consortium name="The Broad Institute Genomics Platform"/>
            <consortium name="The Broad Institute Genome Sequencing Center for Infectious Disease"/>
            <person name="Wu L."/>
            <person name="Ma J."/>
        </authorList>
    </citation>
    <scope>NUCLEOTIDE SEQUENCE [LARGE SCALE GENOMIC DNA]</scope>
    <source>
        <strain evidence="5 6">Y73</strain>
    </source>
</reference>
<evidence type="ECO:0000259" key="4">
    <source>
        <dbReference type="Pfam" id="PF00496"/>
    </source>
</evidence>
<name>A0ABD5UKP3_9EURY</name>
<proteinExistence type="inferred from homology"/>
<keyword evidence="3" id="KW-0732">Signal</keyword>
<evidence type="ECO:0000256" key="1">
    <source>
        <dbReference type="ARBA" id="ARBA00005695"/>
    </source>
</evidence>
<dbReference type="AlphaFoldDB" id="A0ABD5UKP3"/>
<evidence type="ECO:0000256" key="3">
    <source>
        <dbReference type="ARBA" id="ARBA00022729"/>
    </source>
</evidence>
<comment type="similarity">
    <text evidence="1">Belongs to the bacterial solute-binding protein 5 family.</text>
</comment>
<dbReference type="Gene3D" id="3.10.105.10">
    <property type="entry name" value="Dipeptide-binding Protein, Domain 3"/>
    <property type="match status" value="2"/>
</dbReference>